<keyword evidence="8" id="KW-1185">Reference proteome</keyword>
<evidence type="ECO:0000313" key="8">
    <source>
        <dbReference type="Proteomes" id="UP001449582"/>
    </source>
</evidence>
<evidence type="ECO:0000256" key="3">
    <source>
        <dbReference type="ARBA" id="ARBA00022917"/>
    </source>
</evidence>
<dbReference type="InterPro" id="IPR006196">
    <property type="entry name" value="RNA-binding_domain_S1_IF1"/>
</dbReference>
<comment type="function">
    <text evidence="4">One of the essential components for the initiation of protein synthesis. Stabilizes the binding of IF-2 and IF-3 on the 30S subunit to which N-formylmethionyl-tRNA(fMet) subsequently binds. Helps modulate mRNA selection, yielding the 30S pre-initiation complex (PIC). Upon addition of the 50S ribosomal subunit IF-1, IF-2 and IF-3 are released leaving the mature 70S translation initiation complex.</text>
</comment>
<evidence type="ECO:0000313" key="7">
    <source>
        <dbReference type="EMBL" id="GAA5414626.1"/>
    </source>
</evidence>
<dbReference type="HAMAP" id="MF_00075">
    <property type="entry name" value="IF_1"/>
    <property type="match status" value="1"/>
</dbReference>
<keyword evidence="2 4" id="KW-0396">Initiation factor</keyword>
<gene>
    <name evidence="4 7" type="primary">infA</name>
    <name evidence="7" type="ORF">UREOM_3370</name>
</gene>
<dbReference type="CDD" id="cd04451">
    <property type="entry name" value="S1_IF1"/>
    <property type="match status" value="1"/>
</dbReference>
<comment type="subcellular location">
    <subcellularLocation>
        <location evidence="4">Cytoplasm</location>
    </subcellularLocation>
</comment>
<dbReference type="Pfam" id="PF01176">
    <property type="entry name" value="eIF-1a"/>
    <property type="match status" value="1"/>
</dbReference>
<evidence type="ECO:0000256" key="2">
    <source>
        <dbReference type="ARBA" id="ARBA00022540"/>
    </source>
</evidence>
<evidence type="ECO:0000256" key="4">
    <source>
        <dbReference type="HAMAP-Rule" id="MF_00075"/>
    </source>
</evidence>
<reference evidence="7" key="1">
    <citation type="submission" date="2024-02" db="EMBL/GenBank/DDBJ databases">
        <title>Draft genome sequence of new strains in genus Ureaplasma.</title>
        <authorList>
            <person name="Nakajima Y."/>
            <person name="Segawa T."/>
        </authorList>
    </citation>
    <scope>NUCLEOTIDE SEQUENCE [LARGE SCALE GENOMIC DNA]</scope>
    <source>
        <strain evidence="7">OM1</strain>
    </source>
</reference>
<organism evidence="7 8">
    <name type="scientific">Ureaplasma ceti</name>
    <dbReference type="NCBI Taxonomy" id="3119530"/>
    <lineage>
        <taxon>Bacteria</taxon>
        <taxon>Bacillati</taxon>
        <taxon>Mycoplasmatota</taxon>
        <taxon>Mycoplasmoidales</taxon>
        <taxon>Mycoplasmoidaceae</taxon>
        <taxon>Ureaplasma</taxon>
    </lineage>
</organism>
<keyword evidence="3 4" id="KW-0648">Protein biosynthesis</keyword>
<comment type="similarity">
    <text evidence="1 4">Belongs to the IF-1 family.</text>
</comment>
<evidence type="ECO:0000256" key="1">
    <source>
        <dbReference type="ARBA" id="ARBA00010939"/>
    </source>
</evidence>
<dbReference type="PANTHER" id="PTHR33370">
    <property type="entry name" value="TRANSLATION INITIATION FACTOR IF-1, CHLOROPLASTIC"/>
    <property type="match status" value="1"/>
</dbReference>
<protein>
    <recommendedName>
        <fullName evidence="4 5">Translation initiation factor IF-1</fullName>
    </recommendedName>
</protein>
<dbReference type="InterPro" id="IPR012340">
    <property type="entry name" value="NA-bd_OB-fold"/>
</dbReference>
<dbReference type="InterPro" id="IPR004368">
    <property type="entry name" value="TIF_IF1"/>
</dbReference>
<feature type="domain" description="S1-like" evidence="6">
    <location>
        <begin position="1"/>
        <end position="71"/>
    </location>
</feature>
<evidence type="ECO:0000256" key="5">
    <source>
        <dbReference type="NCBIfam" id="TIGR00008"/>
    </source>
</evidence>
<name>A0ABP9U9V7_9BACT</name>
<keyword evidence="4" id="KW-0694">RNA-binding</keyword>
<dbReference type="NCBIfam" id="TIGR00008">
    <property type="entry name" value="infA"/>
    <property type="match status" value="1"/>
</dbReference>
<keyword evidence="4" id="KW-0699">rRNA-binding</keyword>
<dbReference type="Gene3D" id="2.40.50.140">
    <property type="entry name" value="Nucleic acid-binding proteins"/>
    <property type="match status" value="1"/>
</dbReference>
<dbReference type="SUPFAM" id="SSF50249">
    <property type="entry name" value="Nucleic acid-binding proteins"/>
    <property type="match status" value="1"/>
</dbReference>
<proteinExistence type="inferred from homology"/>
<keyword evidence="4" id="KW-0963">Cytoplasm</keyword>
<dbReference type="PROSITE" id="PS50832">
    <property type="entry name" value="S1_IF1_TYPE"/>
    <property type="match status" value="1"/>
</dbReference>
<dbReference type="PANTHER" id="PTHR33370:SF1">
    <property type="entry name" value="TRANSLATION INITIATION FACTOR IF-1, CHLOROPLASTIC"/>
    <property type="match status" value="1"/>
</dbReference>
<comment type="subunit">
    <text evidence="4">Component of the 30S ribosomal translation pre-initiation complex which assembles on the 30S ribosome in the order IF-2 and IF-3, IF-1 and N-formylmethionyl-tRNA(fMet); mRNA recruitment can occur at any time during PIC assembly.</text>
</comment>
<sequence length="71" mass="7993">MDQNKIKMSGTIAEIYPGSKFDVILENEMTIKCTLSGKMKMNSIRVLPGDKVDVSLSPYDLTQGIITYRHK</sequence>
<dbReference type="EMBL" id="BAABQM010000002">
    <property type="protein sequence ID" value="GAA5414626.1"/>
    <property type="molecule type" value="Genomic_DNA"/>
</dbReference>
<comment type="caution">
    <text evidence="7">The sequence shown here is derived from an EMBL/GenBank/DDBJ whole genome shotgun (WGS) entry which is preliminary data.</text>
</comment>
<evidence type="ECO:0000259" key="6">
    <source>
        <dbReference type="PROSITE" id="PS50832"/>
    </source>
</evidence>
<dbReference type="RefSeq" id="WP_353289788.1">
    <property type="nucleotide sequence ID" value="NZ_BAABQM010000002.1"/>
</dbReference>
<dbReference type="GO" id="GO:0003743">
    <property type="term" value="F:translation initiation factor activity"/>
    <property type="evidence" value="ECO:0007669"/>
    <property type="project" value="UniProtKB-KW"/>
</dbReference>
<dbReference type="Proteomes" id="UP001449582">
    <property type="component" value="Unassembled WGS sequence"/>
</dbReference>
<accession>A0ABP9U9V7</accession>